<protein>
    <recommendedName>
        <fullName evidence="4">SbsA Ig-like domain-containing protein</fullName>
    </recommendedName>
</protein>
<feature type="compositionally biased region" description="Low complexity" evidence="1">
    <location>
        <begin position="80"/>
        <end position="91"/>
    </location>
</feature>
<feature type="compositionally biased region" description="Low complexity" evidence="1">
    <location>
        <begin position="206"/>
        <end position="216"/>
    </location>
</feature>
<reference evidence="2" key="1">
    <citation type="submission" date="2022-11" db="EMBL/GenBank/DDBJ databases">
        <title>Minimal conservation of predation-associated metabolite biosynthetic gene clusters underscores biosynthetic potential of Myxococcota including descriptions for ten novel species: Archangium lansinium sp. nov., Myxococcus landrumus sp. nov., Nannocystis bai.</title>
        <authorList>
            <person name="Ahearne A."/>
            <person name="Stevens C."/>
            <person name="Phillips K."/>
        </authorList>
    </citation>
    <scope>NUCLEOTIDE SEQUENCE</scope>
    <source>
        <strain evidence="2">Na p29</strain>
    </source>
</reference>
<name>A0A9X3F4A9_9BACT</name>
<dbReference type="AlphaFoldDB" id="A0A9X3F4A9"/>
<dbReference type="EMBL" id="JAPNKE010000002">
    <property type="protein sequence ID" value="MCY1014154.1"/>
    <property type="molecule type" value="Genomic_DNA"/>
</dbReference>
<dbReference type="Proteomes" id="UP001150924">
    <property type="component" value="Unassembled WGS sequence"/>
</dbReference>
<dbReference type="RefSeq" id="WP_267778404.1">
    <property type="nucleotide sequence ID" value="NZ_JAPNKE010000002.1"/>
</dbReference>
<accession>A0A9X3F4A9</accession>
<evidence type="ECO:0008006" key="4">
    <source>
        <dbReference type="Google" id="ProtNLM"/>
    </source>
</evidence>
<organism evidence="2 3">
    <name type="scientific">Nannocystis pusilla</name>
    <dbReference type="NCBI Taxonomy" id="889268"/>
    <lineage>
        <taxon>Bacteria</taxon>
        <taxon>Pseudomonadati</taxon>
        <taxon>Myxococcota</taxon>
        <taxon>Polyangia</taxon>
        <taxon>Nannocystales</taxon>
        <taxon>Nannocystaceae</taxon>
        <taxon>Nannocystis</taxon>
    </lineage>
</organism>
<gene>
    <name evidence="2" type="ORF">OV079_53305</name>
</gene>
<comment type="caution">
    <text evidence="2">The sequence shown here is derived from an EMBL/GenBank/DDBJ whole genome shotgun (WGS) entry which is preliminary data.</text>
</comment>
<proteinExistence type="predicted"/>
<evidence type="ECO:0000256" key="1">
    <source>
        <dbReference type="SAM" id="MobiDB-lite"/>
    </source>
</evidence>
<evidence type="ECO:0000313" key="3">
    <source>
        <dbReference type="Proteomes" id="UP001150924"/>
    </source>
</evidence>
<feature type="region of interest" description="Disordered" evidence="1">
    <location>
        <begin position="80"/>
        <end position="101"/>
    </location>
</feature>
<keyword evidence="3" id="KW-1185">Reference proteome</keyword>
<evidence type="ECO:0000313" key="2">
    <source>
        <dbReference type="EMBL" id="MCY1014154.1"/>
    </source>
</evidence>
<feature type="region of interest" description="Disordered" evidence="1">
    <location>
        <begin position="196"/>
        <end position="217"/>
    </location>
</feature>
<sequence length="240" mass="25769">MWPQGGPHELQPVMVVQFDQKIDPKAVLETISVEVGDKRAIRLATAAEIEADEGARQQVAASEPGRFVAFRTVEPLPRGTGVKVTVGPGTPSAEGPRRSQNSQVYQFATFGPMEHIGAQCGWGGECRPLTPLQVVFTNPIDLERFDPRTVHVEPSIPGINISASGNTITVTGATAGRTMYSVTVDAGLRDVFGQASEKRAGRNSRPRAPSRSCRAPTATSWWSIRAAGRSCRCSRSTGRS</sequence>